<dbReference type="RefSeq" id="WP_286291682.1">
    <property type="nucleotide sequence ID" value="NZ_AP024718.1"/>
</dbReference>
<evidence type="ECO:0008006" key="4">
    <source>
        <dbReference type="Google" id="ProtNLM"/>
    </source>
</evidence>
<organism evidence="2 3">
    <name type="scientific">Methylomarinovum tepidoasis</name>
    <dbReference type="NCBI Taxonomy" id="2840183"/>
    <lineage>
        <taxon>Bacteria</taxon>
        <taxon>Pseudomonadati</taxon>
        <taxon>Pseudomonadota</taxon>
        <taxon>Gammaproteobacteria</taxon>
        <taxon>Methylococcales</taxon>
        <taxon>Methylothermaceae</taxon>
        <taxon>Methylomarinovum</taxon>
    </lineage>
</organism>
<evidence type="ECO:0000313" key="3">
    <source>
        <dbReference type="Proteomes" id="UP001321450"/>
    </source>
</evidence>
<name>A0AAU9CBR9_9GAMM</name>
<dbReference type="EMBL" id="AP024718">
    <property type="protein sequence ID" value="BCX89366.1"/>
    <property type="molecule type" value="Genomic_DNA"/>
</dbReference>
<keyword evidence="3" id="KW-1185">Reference proteome</keyword>
<feature type="signal peptide" evidence="1">
    <location>
        <begin position="1"/>
        <end position="19"/>
    </location>
</feature>
<feature type="chain" id="PRO_5043728646" description="Alginate export domain-containing protein" evidence="1">
    <location>
        <begin position="20"/>
        <end position="447"/>
    </location>
</feature>
<evidence type="ECO:0000313" key="2">
    <source>
        <dbReference type="EMBL" id="BCX89366.1"/>
    </source>
</evidence>
<proteinExistence type="predicted"/>
<dbReference type="KEGG" id="meiy:MIN45_P1738"/>
<gene>
    <name evidence="2" type="ORF">MIN45_P1738</name>
</gene>
<sequence>MKPAGWLAALLMGMGAAMAGETDLFADDETTIELDSGEETLEPGGEAEGADLFGEVEETSSPTPAPFPVKLGGDVGLEYRFFHDHGLDSGMDYHHNFSFYLQPEFSYRSGRHRFRFKPFWRYDQHDSRRTHFDIRELVWQGSWDKWTVHAGIDKVFWGVTESRHTVDIINQTDLIENTDTEDKLGQPMLRIDYSDLRWGTVSAFYLPVSRKRTYPGKHGRLRPPLPITASVDHDGNADPTHPDFALRWARTFGYWDVGLTYFHGVTRRPRFRLQFDEFFRPVSLRPVYEVIDQVSLDVQGVTGNWLWKFEGFHRAGQGTTFQQLTAGFEYTFSGVFGTGADWGFLMEFLYDNRENQLPLLNFVPFEKDIFVGTRLALNDVQSTELLAGAIMDFDTGTTSYNIEASRRFGEHWKVYLEMRGFVNTDPKDAGYVFRKENYLQAELQYYF</sequence>
<reference evidence="3" key="1">
    <citation type="journal article" date="2024" name="Int. J. Syst. Evol. Microbiol.">
        <title>Methylomarinovum tepidoasis sp. nov., a moderately thermophilic methanotroph of the family Methylothermaceae isolated from a deep-sea hydrothermal field.</title>
        <authorList>
            <person name="Hirayama H."/>
            <person name="Takaki Y."/>
            <person name="Abe M."/>
            <person name="Miyazaki M."/>
            <person name="Uematsu K."/>
            <person name="Matsui Y."/>
            <person name="Takai K."/>
        </authorList>
    </citation>
    <scope>NUCLEOTIDE SEQUENCE [LARGE SCALE GENOMIC DNA]</scope>
    <source>
        <strain evidence="3">IN45</strain>
    </source>
</reference>
<accession>A0AAU9CBR9</accession>
<keyword evidence="1" id="KW-0732">Signal</keyword>
<dbReference type="AlphaFoldDB" id="A0AAU9CBR9"/>
<protein>
    <recommendedName>
        <fullName evidence="4">Alginate export domain-containing protein</fullName>
    </recommendedName>
</protein>
<evidence type="ECO:0000256" key="1">
    <source>
        <dbReference type="SAM" id="SignalP"/>
    </source>
</evidence>
<dbReference type="Proteomes" id="UP001321450">
    <property type="component" value="Chromosome"/>
</dbReference>